<name>A0A9K3MZZ1_HELAN</name>
<sequence>MMPHPPIGPKDTLGDIYYKTYTEEARGDAPHHPPWSLKQKDTFLEFARCRDWYLNSFSPGEVNRQRARTHDGLYHAYVVGESNNRVANHQIVREWRTMVKERGDWENYRDRLVRQVKDFEKAKAARTEEKAAFEAEKKSEEWGREGLRSKLRAAEELLSKERADWKEVCKKDNQRMYVARAKITDLEAQNATLTKKVEDIEADKERFEAELKA</sequence>
<accession>A0A9K3MZZ1</accession>
<reference evidence="2" key="1">
    <citation type="journal article" date="2017" name="Nature">
        <title>The sunflower genome provides insights into oil metabolism, flowering and Asterid evolution.</title>
        <authorList>
            <person name="Badouin H."/>
            <person name="Gouzy J."/>
            <person name="Grassa C.J."/>
            <person name="Murat F."/>
            <person name="Staton S.E."/>
            <person name="Cottret L."/>
            <person name="Lelandais-Briere C."/>
            <person name="Owens G.L."/>
            <person name="Carrere S."/>
            <person name="Mayjonade B."/>
            <person name="Legrand L."/>
            <person name="Gill N."/>
            <person name="Kane N.C."/>
            <person name="Bowers J.E."/>
            <person name="Hubner S."/>
            <person name="Bellec A."/>
            <person name="Berard A."/>
            <person name="Berges H."/>
            <person name="Blanchet N."/>
            <person name="Boniface M.C."/>
            <person name="Brunel D."/>
            <person name="Catrice O."/>
            <person name="Chaidir N."/>
            <person name="Claudel C."/>
            <person name="Donnadieu C."/>
            <person name="Faraut T."/>
            <person name="Fievet G."/>
            <person name="Helmstetter N."/>
            <person name="King M."/>
            <person name="Knapp S.J."/>
            <person name="Lai Z."/>
            <person name="Le Paslier M.C."/>
            <person name="Lippi Y."/>
            <person name="Lorenzon L."/>
            <person name="Mandel J.R."/>
            <person name="Marage G."/>
            <person name="Marchand G."/>
            <person name="Marquand E."/>
            <person name="Bret-Mestries E."/>
            <person name="Morien E."/>
            <person name="Nambeesan S."/>
            <person name="Nguyen T."/>
            <person name="Pegot-Espagnet P."/>
            <person name="Pouilly N."/>
            <person name="Raftis F."/>
            <person name="Sallet E."/>
            <person name="Schiex T."/>
            <person name="Thomas J."/>
            <person name="Vandecasteele C."/>
            <person name="Vares D."/>
            <person name="Vear F."/>
            <person name="Vautrin S."/>
            <person name="Crespi M."/>
            <person name="Mangin B."/>
            <person name="Burke J.M."/>
            <person name="Salse J."/>
            <person name="Munos S."/>
            <person name="Vincourt P."/>
            <person name="Rieseberg L.H."/>
            <person name="Langlade N.B."/>
        </authorList>
    </citation>
    <scope>NUCLEOTIDE SEQUENCE</scope>
    <source>
        <tissue evidence="2">Leaves</tissue>
    </source>
</reference>
<evidence type="ECO:0000313" key="3">
    <source>
        <dbReference type="Proteomes" id="UP000215914"/>
    </source>
</evidence>
<organism evidence="2 3">
    <name type="scientific">Helianthus annuus</name>
    <name type="common">Common sunflower</name>
    <dbReference type="NCBI Taxonomy" id="4232"/>
    <lineage>
        <taxon>Eukaryota</taxon>
        <taxon>Viridiplantae</taxon>
        <taxon>Streptophyta</taxon>
        <taxon>Embryophyta</taxon>
        <taxon>Tracheophyta</taxon>
        <taxon>Spermatophyta</taxon>
        <taxon>Magnoliopsida</taxon>
        <taxon>eudicotyledons</taxon>
        <taxon>Gunneridae</taxon>
        <taxon>Pentapetalae</taxon>
        <taxon>asterids</taxon>
        <taxon>campanulids</taxon>
        <taxon>Asterales</taxon>
        <taxon>Asteraceae</taxon>
        <taxon>Asteroideae</taxon>
        <taxon>Heliantheae alliance</taxon>
        <taxon>Heliantheae</taxon>
        <taxon>Helianthus</taxon>
    </lineage>
</organism>
<dbReference type="AlphaFoldDB" id="A0A9K3MZZ1"/>
<dbReference type="Gramene" id="mRNA:HanXRQr2_Chr11g0490071">
    <property type="protein sequence ID" value="mRNA:HanXRQr2_Chr11g0490071"/>
    <property type="gene ID" value="HanXRQr2_Chr11g0490071"/>
</dbReference>
<keyword evidence="1" id="KW-0175">Coiled coil</keyword>
<dbReference type="EMBL" id="MNCJ02000326">
    <property type="protein sequence ID" value="KAF5781972.1"/>
    <property type="molecule type" value="Genomic_DNA"/>
</dbReference>
<gene>
    <name evidence="2" type="ORF">HanXRQr2_Chr11g0490071</name>
</gene>
<dbReference type="PANTHER" id="PTHR31099:SF49">
    <property type="entry name" value="MYOSIN HEAVY CHAIN-LIKE PROTEIN"/>
    <property type="match status" value="1"/>
</dbReference>
<dbReference type="PANTHER" id="PTHR31099">
    <property type="entry name" value="OS06G0165300 PROTEIN"/>
    <property type="match status" value="1"/>
</dbReference>
<feature type="coiled-coil region" evidence="1">
    <location>
        <begin position="144"/>
        <end position="210"/>
    </location>
</feature>
<evidence type="ECO:0000313" key="2">
    <source>
        <dbReference type="EMBL" id="KAF5781972.1"/>
    </source>
</evidence>
<protein>
    <submittedName>
        <fullName evidence="2">Uncharacterized protein</fullName>
    </submittedName>
</protein>
<evidence type="ECO:0000256" key="1">
    <source>
        <dbReference type="SAM" id="Coils"/>
    </source>
</evidence>
<keyword evidence="3" id="KW-1185">Reference proteome</keyword>
<reference evidence="2" key="2">
    <citation type="submission" date="2020-06" db="EMBL/GenBank/DDBJ databases">
        <title>Helianthus annuus Genome sequencing and assembly Release 2.</title>
        <authorList>
            <person name="Gouzy J."/>
            <person name="Langlade N."/>
            <person name="Munos S."/>
        </authorList>
    </citation>
    <scope>NUCLEOTIDE SEQUENCE</scope>
    <source>
        <tissue evidence="2">Leaves</tissue>
    </source>
</reference>
<dbReference type="Proteomes" id="UP000215914">
    <property type="component" value="Unassembled WGS sequence"/>
</dbReference>
<proteinExistence type="predicted"/>
<comment type="caution">
    <text evidence="2">The sequence shown here is derived from an EMBL/GenBank/DDBJ whole genome shotgun (WGS) entry which is preliminary data.</text>
</comment>